<dbReference type="AlphaFoldDB" id="A0A0I9U8K1"/>
<keyword evidence="4" id="KW-1185">Reference proteome</keyword>
<accession>A0A0I9U8K1</accession>
<feature type="transmembrane region" description="Helical" evidence="2">
    <location>
        <begin position="6"/>
        <end position="29"/>
    </location>
</feature>
<keyword evidence="2" id="KW-0812">Transmembrane</keyword>
<sequence>MDLVVQWLSYLLAFVAGSAVSWVIVTLSIKRASDNTEREAPADVSGSNEMGAQ</sequence>
<organism evidence="3 4">
    <name type="scientific">Mycobacterium haemophilum</name>
    <dbReference type="NCBI Taxonomy" id="29311"/>
    <lineage>
        <taxon>Bacteria</taxon>
        <taxon>Bacillati</taxon>
        <taxon>Actinomycetota</taxon>
        <taxon>Actinomycetes</taxon>
        <taxon>Mycobacteriales</taxon>
        <taxon>Mycobacteriaceae</taxon>
        <taxon>Mycobacterium</taxon>
    </lineage>
</organism>
<evidence type="ECO:0000256" key="1">
    <source>
        <dbReference type="SAM" id="MobiDB-lite"/>
    </source>
</evidence>
<comment type="caution">
    <text evidence="3">The sequence shown here is derived from an EMBL/GenBank/DDBJ whole genome shotgun (WGS) entry which is preliminary data.</text>
</comment>
<feature type="region of interest" description="Disordered" evidence="1">
    <location>
        <begin position="33"/>
        <end position="53"/>
    </location>
</feature>
<gene>
    <name evidence="3" type="ORF">ABH38_03960</name>
</gene>
<keyword evidence="2" id="KW-1133">Transmembrane helix</keyword>
<dbReference type="PATRIC" id="fig|29311.18.peg.3559"/>
<protein>
    <submittedName>
        <fullName evidence="3">Membrane protein</fullName>
    </submittedName>
</protein>
<keyword evidence="2" id="KW-0472">Membrane</keyword>
<reference evidence="3 4" key="1">
    <citation type="submission" date="2015-05" db="EMBL/GenBank/DDBJ databases">
        <title>Genome sequence of Mycobacterium haemophilum.</title>
        <authorList>
            <person name="Greninger A.L."/>
            <person name="Cunningham G."/>
            <person name="Miller S."/>
        </authorList>
    </citation>
    <scope>NUCLEOTIDE SEQUENCE [LARGE SCALE GENOMIC DNA]</scope>
    <source>
        <strain evidence="4">UC1</strain>
    </source>
</reference>
<dbReference type="RefSeq" id="WP_047314263.1">
    <property type="nucleotide sequence ID" value="NZ_LDPQ01000005.1"/>
</dbReference>
<dbReference type="EMBL" id="LDPR01000002">
    <property type="protein sequence ID" value="KLO38541.1"/>
    <property type="molecule type" value="Genomic_DNA"/>
</dbReference>
<dbReference type="Proteomes" id="UP000036334">
    <property type="component" value="Unassembled WGS sequence"/>
</dbReference>
<evidence type="ECO:0000256" key="2">
    <source>
        <dbReference type="SAM" id="Phobius"/>
    </source>
</evidence>
<proteinExistence type="predicted"/>
<evidence type="ECO:0000313" key="3">
    <source>
        <dbReference type="EMBL" id="KLO38541.1"/>
    </source>
</evidence>
<evidence type="ECO:0000313" key="4">
    <source>
        <dbReference type="Proteomes" id="UP000036334"/>
    </source>
</evidence>
<name>A0A0I9U8K1_9MYCO</name>